<evidence type="ECO:0000259" key="6">
    <source>
        <dbReference type="Pfam" id="PF01266"/>
    </source>
</evidence>
<dbReference type="Proteomes" id="UP000254866">
    <property type="component" value="Unassembled WGS sequence"/>
</dbReference>
<dbReference type="SUPFAM" id="SSF51905">
    <property type="entry name" value="FAD/NAD(P)-binding domain"/>
    <property type="match status" value="1"/>
</dbReference>
<dbReference type="InterPro" id="IPR045170">
    <property type="entry name" value="MTOX"/>
</dbReference>
<dbReference type="OrthoDB" id="2219495at2759"/>
<dbReference type="Pfam" id="PF01266">
    <property type="entry name" value="DAO"/>
    <property type="match status" value="1"/>
</dbReference>
<dbReference type="PANTHER" id="PTHR10961:SF26">
    <property type="entry name" value="L-SACCHAROPINE OXIDASE"/>
    <property type="match status" value="1"/>
</dbReference>
<evidence type="ECO:0000256" key="3">
    <source>
        <dbReference type="ARBA" id="ARBA00022630"/>
    </source>
</evidence>
<keyword evidence="3" id="KW-0285">Flavoprotein</keyword>
<dbReference type="RefSeq" id="XP_031866541.1">
    <property type="nucleotide sequence ID" value="XM_032017110.1"/>
</dbReference>
<keyword evidence="4" id="KW-0274">FAD</keyword>
<dbReference type="AlphaFoldDB" id="A0A370TED6"/>
<feature type="domain" description="FAD dependent oxidoreductase" evidence="6">
    <location>
        <begin position="14"/>
        <end position="390"/>
    </location>
</feature>
<dbReference type="GO" id="GO:0051698">
    <property type="term" value="F:saccharopine oxidase activity"/>
    <property type="evidence" value="ECO:0007669"/>
    <property type="project" value="TreeGrafter"/>
</dbReference>
<accession>A0A370TED6</accession>
<keyword evidence="8" id="KW-1185">Reference proteome</keyword>
<dbReference type="PRINTS" id="PR00420">
    <property type="entry name" value="RNGMNOXGNASE"/>
</dbReference>
<keyword evidence="5" id="KW-0560">Oxidoreductase</keyword>
<comment type="caution">
    <text evidence="7">The sequence shown here is derived from an EMBL/GenBank/DDBJ whole genome shotgun (WGS) entry which is preliminary data.</text>
</comment>
<dbReference type="EMBL" id="NPIC01000009">
    <property type="protein sequence ID" value="RDL33048.1"/>
    <property type="molecule type" value="Genomic_DNA"/>
</dbReference>
<protein>
    <recommendedName>
        <fullName evidence="6">FAD dependent oxidoreductase domain-containing protein</fullName>
    </recommendedName>
</protein>
<organism evidence="7 8">
    <name type="scientific">Venustampulla echinocandica</name>
    <dbReference type="NCBI Taxonomy" id="2656787"/>
    <lineage>
        <taxon>Eukaryota</taxon>
        <taxon>Fungi</taxon>
        <taxon>Dikarya</taxon>
        <taxon>Ascomycota</taxon>
        <taxon>Pezizomycotina</taxon>
        <taxon>Leotiomycetes</taxon>
        <taxon>Helotiales</taxon>
        <taxon>Pleuroascaceae</taxon>
        <taxon>Venustampulla</taxon>
    </lineage>
</organism>
<reference evidence="7 8" key="1">
    <citation type="journal article" date="2018" name="IMA Fungus">
        <title>IMA Genome-F 9: Draft genome sequence of Annulohypoxylon stygium, Aspergillus mulundensis, Berkeleyomyces basicola (syn. Thielaviopsis basicola), Ceratocystis smalleyi, two Cercospora beticola strains, Coleophoma cylindrospora, Fusarium fracticaudum, Phialophora cf. hyalina, and Morchella septimelata.</title>
        <authorList>
            <person name="Wingfield B.D."/>
            <person name="Bills G.F."/>
            <person name="Dong Y."/>
            <person name="Huang W."/>
            <person name="Nel W.J."/>
            <person name="Swalarsk-Parry B.S."/>
            <person name="Vaghefi N."/>
            <person name="Wilken P.M."/>
            <person name="An Z."/>
            <person name="de Beer Z.W."/>
            <person name="De Vos L."/>
            <person name="Chen L."/>
            <person name="Duong T.A."/>
            <person name="Gao Y."/>
            <person name="Hammerbacher A."/>
            <person name="Kikkert J.R."/>
            <person name="Li Y."/>
            <person name="Li H."/>
            <person name="Li K."/>
            <person name="Li Q."/>
            <person name="Liu X."/>
            <person name="Ma X."/>
            <person name="Naidoo K."/>
            <person name="Pethybridge S.J."/>
            <person name="Sun J."/>
            <person name="Steenkamp E.T."/>
            <person name="van der Nest M.A."/>
            <person name="van Wyk S."/>
            <person name="Wingfield M.J."/>
            <person name="Xiong C."/>
            <person name="Yue Q."/>
            <person name="Zhang X."/>
        </authorList>
    </citation>
    <scope>NUCLEOTIDE SEQUENCE [LARGE SCALE GENOMIC DNA]</scope>
    <source>
        <strain evidence="7 8">BP 5553</strain>
    </source>
</reference>
<dbReference type="PANTHER" id="PTHR10961">
    <property type="entry name" value="PEROXISOMAL SARCOSINE OXIDASE"/>
    <property type="match status" value="1"/>
</dbReference>
<gene>
    <name evidence="7" type="ORF">BP5553_08487</name>
</gene>
<comment type="cofactor">
    <cofactor evidence="1">
        <name>FAD</name>
        <dbReference type="ChEBI" id="CHEBI:57692"/>
    </cofactor>
</comment>
<evidence type="ECO:0000256" key="1">
    <source>
        <dbReference type="ARBA" id="ARBA00001974"/>
    </source>
</evidence>
<dbReference type="Gene3D" id="3.50.50.60">
    <property type="entry name" value="FAD/NAD(P)-binding domain"/>
    <property type="match status" value="1"/>
</dbReference>
<evidence type="ECO:0000313" key="8">
    <source>
        <dbReference type="Proteomes" id="UP000254866"/>
    </source>
</evidence>
<dbReference type="InterPro" id="IPR006076">
    <property type="entry name" value="FAD-dep_OxRdtase"/>
</dbReference>
<evidence type="ECO:0000313" key="7">
    <source>
        <dbReference type="EMBL" id="RDL33048.1"/>
    </source>
</evidence>
<dbReference type="Gene3D" id="3.30.9.10">
    <property type="entry name" value="D-Amino Acid Oxidase, subunit A, domain 2"/>
    <property type="match status" value="1"/>
</dbReference>
<name>A0A370TED6_9HELO</name>
<dbReference type="GO" id="GO:0050660">
    <property type="term" value="F:flavin adenine dinucleotide binding"/>
    <property type="evidence" value="ECO:0007669"/>
    <property type="project" value="InterPro"/>
</dbReference>
<dbReference type="GeneID" id="43601336"/>
<dbReference type="GO" id="GO:0008115">
    <property type="term" value="F:sarcosine oxidase activity"/>
    <property type="evidence" value="ECO:0007669"/>
    <property type="project" value="TreeGrafter"/>
</dbReference>
<comment type="similarity">
    <text evidence="2">Belongs to the MSOX/MTOX family.</text>
</comment>
<dbReference type="STRING" id="2656787.A0A370TED6"/>
<sequence>MPSHGAPTAKNASILIVGGGVFGLSSALQLSKNGYTNITVIDREAVPSPYSAGNDLNKIVRAEYEDPFYAKLALNAIKQWQTPFWAPYYKPTGYLVAISPDAPQKARDSLQKSLASIKNDPAFKHGSFTAIGSAKDAKGCAPMLNGNMEGWSGYFNRHAGYARAAKALEHAAKTCNEMGVKFVTGDNGYAVELQFRDELQGRRICTGVKTTNGTIYQAAQTILCLGAHIGTLLPEISYQVMAKAWSVAHIQLSAEEVEEMKDCPVVNCRDLGFFFEPDEDTGLLKLSANGAGYTNYVTSPGFQEQISIPTPSVKGIPKEDEELIKRLISNTMPKFSGRQLVNKFICWCGDTAESDFIIDFLPGVEGLMVAGGDSGHAFKMLPVVGEWVANVIMEGEQSITRWKWKDGKASSDDISWRVGTVRDIKEAMSLNTRSQI</sequence>
<evidence type="ECO:0000256" key="5">
    <source>
        <dbReference type="ARBA" id="ARBA00023002"/>
    </source>
</evidence>
<proteinExistence type="inferred from homology"/>
<evidence type="ECO:0000256" key="4">
    <source>
        <dbReference type="ARBA" id="ARBA00022827"/>
    </source>
</evidence>
<dbReference type="InterPro" id="IPR036188">
    <property type="entry name" value="FAD/NAD-bd_sf"/>
</dbReference>
<evidence type="ECO:0000256" key="2">
    <source>
        <dbReference type="ARBA" id="ARBA00010989"/>
    </source>
</evidence>